<proteinExistence type="predicted"/>
<name>A0A1Y1WT86_9FUNG</name>
<accession>A0A1Y1WT86</accession>
<evidence type="ECO:0000313" key="1">
    <source>
        <dbReference type="EMBL" id="ORX76747.1"/>
    </source>
</evidence>
<sequence length="197" mass="22751">MKHESVNTTIFSDVLSDDFTIDKYKLSDSLSNDCIEEEKNSEYNVCIPNMTIGNYKESCLNIKSEKCQKFYSDPDKSKYFPICSKNPLYNEYLQPLVIEYIENVLESQCFTDENGDLCPYSIYAITNTGGRIFTENCKSKKCTELVKDAFKKISMEHLSALIYYISFLQKPEQFNFIYSRNDYGAIEVTGLVPNFNS</sequence>
<evidence type="ECO:0000313" key="2">
    <source>
        <dbReference type="Proteomes" id="UP000193944"/>
    </source>
</evidence>
<dbReference type="EMBL" id="MCFG01000281">
    <property type="protein sequence ID" value="ORX76747.1"/>
    <property type="molecule type" value="Genomic_DNA"/>
</dbReference>
<dbReference type="Proteomes" id="UP000193944">
    <property type="component" value="Unassembled WGS sequence"/>
</dbReference>
<reference evidence="1 2" key="1">
    <citation type="submission" date="2016-08" db="EMBL/GenBank/DDBJ databases">
        <title>A Parts List for Fungal Cellulosomes Revealed by Comparative Genomics.</title>
        <authorList>
            <consortium name="DOE Joint Genome Institute"/>
            <person name="Haitjema C.H."/>
            <person name="Gilmore S.P."/>
            <person name="Henske J.K."/>
            <person name="Solomon K.V."/>
            <person name="De Groot R."/>
            <person name="Kuo A."/>
            <person name="Mondo S.J."/>
            <person name="Salamov A.A."/>
            <person name="Labutti K."/>
            <person name="Zhao Z."/>
            <person name="Chiniquy J."/>
            <person name="Barry K."/>
            <person name="Brewer H.M."/>
            <person name="Purvine S.O."/>
            <person name="Wright A.T."/>
            <person name="Boxma B."/>
            <person name="Van Alen T."/>
            <person name="Hackstein J.H."/>
            <person name="Baker S.E."/>
            <person name="Grigoriev I.V."/>
            <person name="O'Malley M.A."/>
        </authorList>
    </citation>
    <scope>NUCLEOTIDE SEQUENCE [LARGE SCALE GENOMIC DNA]</scope>
    <source>
        <strain evidence="1 2">S4</strain>
    </source>
</reference>
<dbReference type="OrthoDB" id="2170856at2759"/>
<protein>
    <submittedName>
        <fullName evidence="1">Uncharacterized protein</fullName>
    </submittedName>
</protein>
<reference evidence="1 2" key="2">
    <citation type="submission" date="2016-08" db="EMBL/GenBank/DDBJ databases">
        <title>Pervasive Adenine N6-methylation of Active Genes in Fungi.</title>
        <authorList>
            <consortium name="DOE Joint Genome Institute"/>
            <person name="Mondo S.J."/>
            <person name="Dannebaum R.O."/>
            <person name="Kuo R.C."/>
            <person name="Labutti K."/>
            <person name="Haridas S."/>
            <person name="Kuo A."/>
            <person name="Salamov A."/>
            <person name="Ahrendt S.R."/>
            <person name="Lipzen A."/>
            <person name="Sullivan W."/>
            <person name="Andreopoulos W.B."/>
            <person name="Clum A."/>
            <person name="Lindquist E."/>
            <person name="Daum C."/>
            <person name="Ramamoorthy G.K."/>
            <person name="Gryganskyi A."/>
            <person name="Culley D."/>
            <person name="Magnuson J.K."/>
            <person name="James T.Y."/>
            <person name="O'Malley M.A."/>
            <person name="Stajich J.E."/>
            <person name="Spatafora J.W."/>
            <person name="Visel A."/>
            <person name="Grigoriev I.V."/>
        </authorList>
    </citation>
    <scope>NUCLEOTIDE SEQUENCE [LARGE SCALE GENOMIC DNA]</scope>
    <source>
        <strain evidence="1 2">S4</strain>
    </source>
</reference>
<comment type="caution">
    <text evidence="1">The sequence shown here is derived from an EMBL/GenBank/DDBJ whole genome shotgun (WGS) entry which is preliminary data.</text>
</comment>
<gene>
    <name evidence="1" type="ORF">BCR32DRAFT_283857</name>
</gene>
<keyword evidence="2" id="KW-1185">Reference proteome</keyword>
<organism evidence="1 2">
    <name type="scientific">Anaeromyces robustus</name>
    <dbReference type="NCBI Taxonomy" id="1754192"/>
    <lineage>
        <taxon>Eukaryota</taxon>
        <taxon>Fungi</taxon>
        <taxon>Fungi incertae sedis</taxon>
        <taxon>Chytridiomycota</taxon>
        <taxon>Chytridiomycota incertae sedis</taxon>
        <taxon>Neocallimastigomycetes</taxon>
        <taxon>Neocallimastigales</taxon>
        <taxon>Neocallimastigaceae</taxon>
        <taxon>Anaeromyces</taxon>
    </lineage>
</organism>
<dbReference type="AlphaFoldDB" id="A0A1Y1WT86"/>